<dbReference type="RefSeq" id="WP_285606175.1">
    <property type="nucleotide sequence ID" value="NZ_BSDC01000001.1"/>
</dbReference>
<proteinExistence type="predicted"/>
<gene>
    <name evidence="2" type="ORF">GETHED_04550</name>
</gene>
<organism evidence="2 3">
    <name type="scientific">Geothrix edaphica</name>
    <dbReference type="NCBI Taxonomy" id="2927976"/>
    <lineage>
        <taxon>Bacteria</taxon>
        <taxon>Pseudomonadati</taxon>
        <taxon>Acidobacteriota</taxon>
        <taxon>Holophagae</taxon>
        <taxon>Holophagales</taxon>
        <taxon>Holophagaceae</taxon>
        <taxon>Geothrix</taxon>
    </lineage>
</organism>
<keyword evidence="3" id="KW-1185">Reference proteome</keyword>
<evidence type="ECO:0000313" key="2">
    <source>
        <dbReference type="EMBL" id="GLH66091.1"/>
    </source>
</evidence>
<comment type="caution">
    <text evidence="2">The sequence shown here is derived from an EMBL/GenBank/DDBJ whole genome shotgun (WGS) entry which is preliminary data.</text>
</comment>
<dbReference type="EMBL" id="BSDC01000001">
    <property type="protein sequence ID" value="GLH66091.1"/>
    <property type="molecule type" value="Genomic_DNA"/>
</dbReference>
<sequence length="216" mass="22690">MARSAAAQGAAVWGLALGLAWSLPGALWRPVPAPPFPLQALLPAGLALGALAVAAPLLAWLGGPDLATRRSLALLEAPPDLLWAGALLALWPAAWGPPGQGGWLAAFLAAALPGEVRWLSAALPREVPFPAAWGARVVRRARRLALTRLVSRWLAARLPVWLTASLVLERMLGVPGLGTDWMDRVAGRDRAGLAAWVAALALLWLLSRPLESEAVP</sequence>
<keyword evidence="1" id="KW-0812">Transmembrane</keyword>
<keyword evidence="1" id="KW-1133">Transmembrane helix</keyword>
<feature type="transmembrane region" description="Helical" evidence="1">
    <location>
        <begin position="38"/>
        <end position="61"/>
    </location>
</feature>
<protein>
    <submittedName>
        <fullName evidence="2">Uncharacterized protein</fullName>
    </submittedName>
</protein>
<feature type="transmembrane region" description="Helical" evidence="1">
    <location>
        <begin position="188"/>
        <end position="206"/>
    </location>
</feature>
<name>A0ABQ5PUG9_9BACT</name>
<dbReference type="Proteomes" id="UP001165044">
    <property type="component" value="Unassembled WGS sequence"/>
</dbReference>
<evidence type="ECO:0000313" key="3">
    <source>
        <dbReference type="Proteomes" id="UP001165044"/>
    </source>
</evidence>
<accession>A0ABQ5PUG9</accession>
<evidence type="ECO:0000256" key="1">
    <source>
        <dbReference type="SAM" id="Phobius"/>
    </source>
</evidence>
<reference evidence="2" key="1">
    <citation type="journal article" date="2023" name="Antonie Van Leeuwenhoek">
        <title>Mesoterricola silvestris gen. nov., sp. nov., Mesoterricola sediminis sp. nov., Geothrix oryzae sp. nov., Geothrix edaphica sp. nov., Geothrix rubra sp. nov., and Geothrix limicola sp. nov., six novel members of Acidobacteriota isolated from soils.</title>
        <authorList>
            <person name="Itoh H."/>
            <person name="Sugisawa Y."/>
            <person name="Mise K."/>
            <person name="Xu Z."/>
            <person name="Kuniyasu M."/>
            <person name="Ushijima N."/>
            <person name="Kawano K."/>
            <person name="Kobayashi E."/>
            <person name="Shiratori Y."/>
            <person name="Masuda Y."/>
            <person name="Senoo K."/>
        </authorList>
    </citation>
    <scope>NUCLEOTIDE SEQUENCE</scope>
    <source>
        <strain evidence="2">Red802</strain>
    </source>
</reference>
<keyword evidence="1" id="KW-0472">Membrane</keyword>